<reference evidence="1 2" key="1">
    <citation type="submission" date="2017-05" db="EMBL/GenBank/DDBJ databases">
        <title>De novo genome assembly of Deniococcus indicus strain DR1.</title>
        <authorList>
            <person name="Chauhan D."/>
            <person name="Yennamalli R.M."/>
            <person name="Priyadarshini R."/>
        </authorList>
    </citation>
    <scope>NUCLEOTIDE SEQUENCE [LARGE SCALE GENOMIC DNA]</scope>
    <source>
        <strain evidence="1 2">DR1</strain>
    </source>
</reference>
<dbReference type="AlphaFoldDB" id="A0A2D0A818"/>
<dbReference type="Proteomes" id="UP000197208">
    <property type="component" value="Unassembled WGS sequence"/>
</dbReference>
<dbReference type="RefSeq" id="WP_088248342.1">
    <property type="nucleotide sequence ID" value="NZ_NHMK01000011.1"/>
</dbReference>
<organism evidence="1 2">
    <name type="scientific">Deinococcus indicus</name>
    <dbReference type="NCBI Taxonomy" id="223556"/>
    <lineage>
        <taxon>Bacteria</taxon>
        <taxon>Thermotogati</taxon>
        <taxon>Deinococcota</taxon>
        <taxon>Deinococci</taxon>
        <taxon>Deinococcales</taxon>
        <taxon>Deinococcaceae</taxon>
        <taxon>Deinococcus</taxon>
    </lineage>
</organism>
<sequence>MAHYRYQGGETPAERGAALLTSPIATYALAHVLTHGTVTATDLQREYPNAVPGRLAVLLRDLAKSGQLVAHQQHPRPATPHYTPGDLSVLRALHNELSALLALSPALEVRDETDR</sequence>
<evidence type="ECO:0000313" key="2">
    <source>
        <dbReference type="Proteomes" id="UP000197208"/>
    </source>
</evidence>
<dbReference type="EMBL" id="NHMK01000011">
    <property type="protein sequence ID" value="OWL96554.1"/>
    <property type="molecule type" value="Genomic_DNA"/>
</dbReference>
<evidence type="ECO:0008006" key="3">
    <source>
        <dbReference type="Google" id="ProtNLM"/>
    </source>
</evidence>
<proteinExistence type="predicted"/>
<comment type="caution">
    <text evidence="1">The sequence shown here is derived from an EMBL/GenBank/DDBJ whole genome shotgun (WGS) entry which is preliminary data.</text>
</comment>
<keyword evidence="2" id="KW-1185">Reference proteome</keyword>
<name>A0A2D0A818_9DEIO</name>
<evidence type="ECO:0000313" key="1">
    <source>
        <dbReference type="EMBL" id="OWL96554.1"/>
    </source>
</evidence>
<gene>
    <name evidence="1" type="ORF">CBQ26_09255</name>
</gene>
<protein>
    <recommendedName>
        <fullName evidence="3">Transcriptional regulator</fullName>
    </recommendedName>
</protein>
<accession>A0A2D0A818</accession>